<dbReference type="GO" id="GO:0005524">
    <property type="term" value="F:ATP binding"/>
    <property type="evidence" value="ECO:0007669"/>
    <property type="project" value="UniProtKB-UniRule"/>
</dbReference>
<evidence type="ECO:0000256" key="2">
    <source>
        <dbReference type="ARBA" id="ARBA00022741"/>
    </source>
</evidence>
<evidence type="ECO:0000313" key="12">
    <source>
        <dbReference type="EMBL" id="KXU38431.1"/>
    </source>
</evidence>
<dbReference type="Pfam" id="PF04257">
    <property type="entry name" value="Exonuc_V_gamma"/>
    <property type="match status" value="1"/>
</dbReference>
<dbReference type="OrthoDB" id="9762834at2"/>
<reference evidence="12 13" key="1">
    <citation type="submission" date="2016-02" db="EMBL/GenBank/DDBJ databases">
        <authorList>
            <person name="Wen L."/>
            <person name="He K."/>
            <person name="Yang H."/>
        </authorList>
    </citation>
    <scope>NUCLEOTIDE SEQUENCE [LARGE SCALE GENOMIC DNA]</scope>
    <source>
        <strain evidence="12 13">CV58</strain>
    </source>
</reference>
<comment type="function">
    <text evidence="10">A helicase/nuclease that prepares dsDNA breaks (DSB) for recombinational DNA repair. Binds to DSBs and unwinds DNA via a highly rapid and processive ATP-dependent bidirectional helicase activity. Unwinds dsDNA until it encounters a Chi (crossover hotspot instigator) sequence from the 3' direction. Cuts ssDNA a few nucleotides 3' to the Chi site. The properties and activities of the enzyme are changed at Chi. The Chi-altered holoenzyme produces a long 3'-ssDNA overhang and facilitates RecA-binding to the ssDNA for homologous DNA recombination and repair. Holoenzyme degrades any linearized DNA that is unable to undergo homologous recombination. In the holoenzyme this subunit recognizes the wild-type Chi sequence, and when added to isolated RecB increases its ATP-dependent helicase processivity.</text>
</comment>
<dbReference type="InterPro" id="IPR041500">
    <property type="entry name" value="RecC_C"/>
</dbReference>
<dbReference type="GO" id="GO:0008854">
    <property type="term" value="F:exodeoxyribonuclease V activity"/>
    <property type="evidence" value="ECO:0007669"/>
    <property type="project" value="InterPro"/>
</dbReference>
<sequence length="1077" mass="120511">MLNLYHAADLESLGELACTLLAQPMTDALSAQPIVVPSQGIGRWLELAVARHQGIAMRLEFELPSAFVWRLSRQILGELPEQSAFAPENLTWRLYDWLSKPSNLLQIQPLARYLKDGDERRRLTLSARIADVFDQYLLYRNDWLAAWERGQLLHLAADEAWQAQLWRELTKSGHPHRARLLDALLRRLYSDEPLPGLPERLLVFGISSLPPHQLQVLAGLSRHCEVVLCALSPCREFWGDLRDKKQLLQDHSVSPDDWYLDLGNPLLASLGKQGRDFFQSLLQTLEAEQGEAFAIYPEDDELTDDSLLHALQNDVLRLHTRTATQRFLLAENDRSLEIHVAHSPLREVEILYDQLLARFAEDAALTPDQVVVLTPDIEQYAPWIEAVFAEGGIPFNLEGRSPRAENPLAEPLLKLFALPDSRFSAEDILDLLECPPIAERAAIDDADFSLLRDWLREAGVRWGRDSKHRESLGLPANAAIGWQEGLDRLLLGFAAPPTLAGENPPLLGEQAPLNVLEGSRAQLLGQLSAFVSLLSKLAQSLQRPRPLADWADSLQQILDTLFDENSAGEDLLLLHGACARLREQAAASGITRPLERTLIQQQLTDLLSESRANRALLNGALTFASMVPLRSLPFSLICLLGLDDHALPRRTTAAGFDLITQHPRGGDRMRRLDDRYLFLEALLCARKALYISYLGRSVRDNSELPPSVLVSELLEVVDHTAFSHNGDARALIHFDHPLQAFAASNFQGGRVQSFAAPWFRAALALALPARAEPAPFAAPLPVIKEETVEVELGDFLRCFANPSRFFLQRRLGIDLPDSDSSLEVDEPFELTRKPAQQLAALALAGFEKHWSQAAMQPLARTLLPAGELGNVHWQQLQERISRFAPRLCELRPQDPIEPLRIAFKAEGVQLYGHLADVRASGLFDFRLDQLAPWDLPAFWLRHLLLCLCAPAEVIRNSLLLCPQQSWHLGVIERPAEGLTPWLAAYRQALGQPLPFFSRASLAFAEKAQNLPPEAPRSEAHKAAHNIWAGNGFIKQKPEREDPWHALAFRGREALDSPFAQLAETLMVPALRARVLVE</sequence>
<dbReference type="Proteomes" id="UP000072660">
    <property type="component" value="Unassembled WGS sequence"/>
</dbReference>
<dbReference type="GO" id="GO:0000724">
    <property type="term" value="P:double-strand break repair via homologous recombination"/>
    <property type="evidence" value="ECO:0007669"/>
    <property type="project" value="UniProtKB-UniRule"/>
</dbReference>
<keyword evidence="9 10" id="KW-0234">DNA repair</keyword>
<evidence type="ECO:0000256" key="10">
    <source>
        <dbReference type="HAMAP-Rule" id="MF_01486"/>
    </source>
</evidence>
<dbReference type="InterPro" id="IPR011335">
    <property type="entry name" value="Restrct_endonuc-II-like"/>
</dbReference>
<keyword evidence="1 10" id="KW-0540">Nuclease</keyword>
<dbReference type="Gene3D" id="3.40.50.300">
    <property type="entry name" value="P-loop containing nucleotide triphosphate hydrolases"/>
    <property type="match status" value="2"/>
</dbReference>
<comment type="subunit">
    <text evidence="10">Heterotrimer of RecB, RecC and RecD. All subunits contribute to DNA-binding.</text>
</comment>
<dbReference type="PANTHER" id="PTHR30591:SF1">
    <property type="entry name" value="RECBCD ENZYME SUBUNIT RECC"/>
    <property type="match status" value="1"/>
</dbReference>
<dbReference type="Pfam" id="PF17946">
    <property type="entry name" value="RecC_C"/>
    <property type="match status" value="1"/>
</dbReference>
<dbReference type="EMBL" id="LSZO01000135">
    <property type="protein sequence ID" value="KXU38431.1"/>
    <property type="molecule type" value="Genomic_DNA"/>
</dbReference>
<dbReference type="Gene3D" id="1.10.10.160">
    <property type="match status" value="1"/>
</dbReference>
<accession>A0A139SVH5</accession>
<keyword evidence="7 10" id="KW-0067">ATP-binding</keyword>
<organism evidence="12 13">
    <name type="scientific">Ventosimonas gracilis</name>
    <dbReference type="NCBI Taxonomy" id="1680762"/>
    <lineage>
        <taxon>Bacteria</taxon>
        <taxon>Pseudomonadati</taxon>
        <taxon>Pseudomonadota</taxon>
        <taxon>Gammaproteobacteria</taxon>
        <taxon>Pseudomonadales</taxon>
        <taxon>Ventosimonadaceae</taxon>
        <taxon>Ventosimonas</taxon>
    </lineage>
</organism>
<dbReference type="InterPro" id="IPR027417">
    <property type="entry name" value="P-loop_NTPase"/>
</dbReference>
<feature type="domain" description="RecC C-terminal" evidence="11">
    <location>
        <begin position="789"/>
        <end position="1007"/>
    </location>
</feature>
<evidence type="ECO:0000313" key="13">
    <source>
        <dbReference type="Proteomes" id="UP000072660"/>
    </source>
</evidence>
<keyword evidence="5 10" id="KW-0347">Helicase</keyword>
<dbReference type="HAMAP" id="MF_01486">
    <property type="entry name" value="RecC"/>
    <property type="match status" value="1"/>
</dbReference>
<dbReference type="PANTHER" id="PTHR30591">
    <property type="entry name" value="RECBCD ENZYME SUBUNIT RECC"/>
    <property type="match status" value="1"/>
</dbReference>
<dbReference type="GO" id="GO:0003677">
    <property type="term" value="F:DNA binding"/>
    <property type="evidence" value="ECO:0007669"/>
    <property type="project" value="UniProtKB-UniRule"/>
</dbReference>
<keyword evidence="13" id="KW-1185">Reference proteome</keyword>
<dbReference type="Gene3D" id="3.40.50.10930">
    <property type="match status" value="1"/>
</dbReference>
<name>A0A139SVH5_9GAMM</name>
<keyword evidence="6 10" id="KW-0269">Exonuclease</keyword>
<evidence type="ECO:0000256" key="9">
    <source>
        <dbReference type="ARBA" id="ARBA00023204"/>
    </source>
</evidence>
<evidence type="ECO:0000259" key="11">
    <source>
        <dbReference type="Pfam" id="PF17946"/>
    </source>
</evidence>
<dbReference type="PIRSF" id="PIRSF000980">
    <property type="entry name" value="RecC"/>
    <property type="match status" value="1"/>
</dbReference>
<evidence type="ECO:0000256" key="8">
    <source>
        <dbReference type="ARBA" id="ARBA00023125"/>
    </source>
</evidence>
<dbReference type="SUPFAM" id="SSF52980">
    <property type="entry name" value="Restriction endonuclease-like"/>
    <property type="match status" value="1"/>
</dbReference>
<dbReference type="InterPro" id="IPR013986">
    <property type="entry name" value="DExx_box_DNA_helicase_dom_sf"/>
</dbReference>
<dbReference type="AlphaFoldDB" id="A0A139SVH5"/>
<evidence type="ECO:0000256" key="6">
    <source>
        <dbReference type="ARBA" id="ARBA00022839"/>
    </source>
</evidence>
<protein>
    <recommendedName>
        <fullName evidence="10">RecBCD enzyme subunit RecC</fullName>
    </recommendedName>
    <alternativeName>
        <fullName evidence="10">Exonuclease V subunit RecC</fullName>
        <shortName evidence="10">ExoV subunit RecC</shortName>
    </alternativeName>
    <alternativeName>
        <fullName evidence="10">Helicase/nuclease RecBCD subunit RecC</fullName>
    </alternativeName>
</protein>
<comment type="similarity">
    <text evidence="10">Belongs to the RecC family.</text>
</comment>
<keyword evidence="4 10" id="KW-0378">Hydrolase</keyword>
<keyword evidence="2 10" id="KW-0547">Nucleotide-binding</keyword>
<dbReference type="RefSeq" id="WP_068389604.1">
    <property type="nucleotide sequence ID" value="NZ_LSZO01000135.1"/>
</dbReference>
<keyword evidence="3 10" id="KW-0227">DNA damage</keyword>
<dbReference type="NCBIfam" id="TIGR01450">
    <property type="entry name" value="recC"/>
    <property type="match status" value="1"/>
</dbReference>
<comment type="caution">
    <text evidence="12">The sequence shown here is derived from an EMBL/GenBank/DDBJ whole genome shotgun (WGS) entry which is preliminary data.</text>
</comment>
<dbReference type="InterPro" id="IPR006697">
    <property type="entry name" value="RecC"/>
</dbReference>
<evidence type="ECO:0000256" key="7">
    <source>
        <dbReference type="ARBA" id="ARBA00022840"/>
    </source>
</evidence>
<proteinExistence type="inferred from homology"/>
<evidence type="ECO:0000256" key="1">
    <source>
        <dbReference type="ARBA" id="ARBA00022722"/>
    </source>
</evidence>
<evidence type="ECO:0000256" key="4">
    <source>
        <dbReference type="ARBA" id="ARBA00022801"/>
    </source>
</evidence>
<dbReference type="GO" id="GO:0009338">
    <property type="term" value="C:exodeoxyribonuclease V complex"/>
    <property type="evidence" value="ECO:0007669"/>
    <property type="project" value="InterPro"/>
</dbReference>
<keyword evidence="8 10" id="KW-0238">DNA-binding</keyword>
<gene>
    <name evidence="10" type="primary">recC</name>
    <name evidence="12" type="ORF">AXE65_01590</name>
</gene>
<evidence type="ECO:0000256" key="3">
    <source>
        <dbReference type="ARBA" id="ARBA00022763"/>
    </source>
</evidence>
<dbReference type="SUPFAM" id="SSF52540">
    <property type="entry name" value="P-loop containing nucleoside triphosphate hydrolases"/>
    <property type="match status" value="2"/>
</dbReference>
<dbReference type="GO" id="GO:0003678">
    <property type="term" value="F:DNA helicase activity"/>
    <property type="evidence" value="ECO:0007669"/>
    <property type="project" value="UniProtKB-UniRule"/>
</dbReference>
<comment type="miscellaneous">
    <text evidence="10">In the RecBCD complex, RecB has a slow 3'-5' helicase, an exonuclease activity and loads RecA onto ssDNA, RecD has a fast 5'-3' helicase activity, while RecC stimulates the ATPase and processivity of the RecB helicase and contributes to recognition of the Chi site.</text>
</comment>
<evidence type="ECO:0000256" key="5">
    <source>
        <dbReference type="ARBA" id="ARBA00022806"/>
    </source>
</evidence>